<name>A0A2G6MTH2_9BACT</name>
<dbReference type="EMBL" id="PDTI01000010">
    <property type="protein sequence ID" value="PIE63325.1"/>
    <property type="molecule type" value="Genomic_DNA"/>
</dbReference>
<evidence type="ECO:0000256" key="1">
    <source>
        <dbReference type="SAM" id="MobiDB-lite"/>
    </source>
</evidence>
<evidence type="ECO:0000313" key="3">
    <source>
        <dbReference type="Proteomes" id="UP000231203"/>
    </source>
</evidence>
<gene>
    <name evidence="2" type="ORF">CSA25_01030</name>
</gene>
<accession>A0A2G6MTH2</accession>
<sequence length="102" mass="11139">MKNISYQELKQKYLSLVDENRSLRARIRELESGKGSISREHLIREPINPDPGRGTDISPNARIIPGQIRMGSVRFASMNGGPGSATNPGVNVLSAAINPTRL</sequence>
<feature type="compositionally biased region" description="Basic and acidic residues" evidence="1">
    <location>
        <begin position="34"/>
        <end position="44"/>
    </location>
</feature>
<comment type="caution">
    <text evidence="2">The sequence shown here is derived from an EMBL/GenBank/DDBJ whole genome shotgun (WGS) entry which is preliminary data.</text>
</comment>
<dbReference type="AlphaFoldDB" id="A0A2G6MTH2"/>
<dbReference type="Proteomes" id="UP000231203">
    <property type="component" value="Unassembled WGS sequence"/>
</dbReference>
<protein>
    <submittedName>
        <fullName evidence="2">Uncharacterized protein</fullName>
    </submittedName>
</protein>
<organism evidence="2 3">
    <name type="scientific">Desulfobacter postgatei</name>
    <dbReference type="NCBI Taxonomy" id="2293"/>
    <lineage>
        <taxon>Bacteria</taxon>
        <taxon>Pseudomonadati</taxon>
        <taxon>Thermodesulfobacteriota</taxon>
        <taxon>Desulfobacteria</taxon>
        <taxon>Desulfobacterales</taxon>
        <taxon>Desulfobacteraceae</taxon>
        <taxon>Desulfobacter</taxon>
    </lineage>
</organism>
<evidence type="ECO:0000313" key="2">
    <source>
        <dbReference type="EMBL" id="PIE63325.1"/>
    </source>
</evidence>
<proteinExistence type="predicted"/>
<reference evidence="2 3" key="1">
    <citation type="submission" date="2017-10" db="EMBL/GenBank/DDBJ databases">
        <title>Novel microbial diversity and functional potential in the marine mammal oral microbiome.</title>
        <authorList>
            <person name="Dudek N.K."/>
            <person name="Sun C.L."/>
            <person name="Burstein D."/>
            <person name="Kantor R.S."/>
            <person name="Aliaga Goltsman D.S."/>
            <person name="Bik E.M."/>
            <person name="Thomas B.C."/>
            <person name="Banfield J.F."/>
            <person name="Relman D.A."/>
        </authorList>
    </citation>
    <scope>NUCLEOTIDE SEQUENCE [LARGE SCALE GENOMIC DNA]</scope>
    <source>
        <strain evidence="2">DOLJORAL78_47_202</strain>
    </source>
</reference>
<feature type="region of interest" description="Disordered" evidence="1">
    <location>
        <begin position="34"/>
        <end position="60"/>
    </location>
</feature>